<proteinExistence type="predicted"/>
<protein>
    <recommendedName>
        <fullName evidence="3">TATA-box binding protein</fullName>
    </recommendedName>
</protein>
<dbReference type="AlphaFoldDB" id="A0A6C0IL18"/>
<sequence>MDIDAEWEHFMSGGDISTSSVNNESSRGDELTQSNDNKGNPTHIDAPTPSNIYISTKSKIAYLNKPVDLLSVFWKLNVILYTNQQNGIVKKQMKFNSSSQEEVDDIQKNLEGEYYVNEQILTSVTTPSGSKNWFKDVRKVTVGISKKDIISYRSKQKCAFYNCFVMILRILIEDEDDAEYGNFHEFHVKIFNTGKVEIPGIRSKYHLDVVQKNILNHLRPIIGDDMDYKGLCDTVLINSNFNCGFFINRENLFDILKTKYNIQCIYDPCSYPGIQCKFYYDKTKSIQNGVREYENIEKNKSIVVISFMIFRTGSILIVGMCEEDVLDEVYVIIKNMLIVEFPLIYQSIVQEEDIKPKNKKTSIRKRFITVDNHVVV</sequence>
<dbReference type="Gene3D" id="3.30.310.10">
    <property type="entry name" value="TATA-Binding Protein"/>
    <property type="match status" value="2"/>
</dbReference>
<name>A0A6C0IL18_9ZZZZ</name>
<feature type="region of interest" description="Disordered" evidence="1">
    <location>
        <begin position="13"/>
        <end position="49"/>
    </location>
</feature>
<dbReference type="EMBL" id="MN740208">
    <property type="protein sequence ID" value="QHT93509.1"/>
    <property type="molecule type" value="Genomic_DNA"/>
</dbReference>
<dbReference type="InterPro" id="IPR012295">
    <property type="entry name" value="TBP_dom_sf"/>
</dbReference>
<evidence type="ECO:0000256" key="1">
    <source>
        <dbReference type="SAM" id="MobiDB-lite"/>
    </source>
</evidence>
<dbReference type="SUPFAM" id="SSF55945">
    <property type="entry name" value="TATA-box binding protein-like"/>
    <property type="match status" value="1"/>
</dbReference>
<accession>A0A6C0IL18</accession>
<organism evidence="2">
    <name type="scientific">viral metagenome</name>
    <dbReference type="NCBI Taxonomy" id="1070528"/>
    <lineage>
        <taxon>unclassified sequences</taxon>
        <taxon>metagenomes</taxon>
        <taxon>organismal metagenomes</taxon>
    </lineage>
</organism>
<reference evidence="2" key="1">
    <citation type="journal article" date="2020" name="Nature">
        <title>Giant virus diversity and host interactions through global metagenomics.</title>
        <authorList>
            <person name="Schulz F."/>
            <person name="Roux S."/>
            <person name="Paez-Espino D."/>
            <person name="Jungbluth S."/>
            <person name="Walsh D.A."/>
            <person name="Denef V.J."/>
            <person name="McMahon K.D."/>
            <person name="Konstantinidis K.T."/>
            <person name="Eloe-Fadrosh E.A."/>
            <person name="Kyrpides N.C."/>
            <person name="Woyke T."/>
        </authorList>
    </citation>
    <scope>NUCLEOTIDE SEQUENCE</scope>
    <source>
        <strain evidence="2">GVMAG-M-3300024252-29</strain>
    </source>
</reference>
<evidence type="ECO:0000313" key="2">
    <source>
        <dbReference type="EMBL" id="QHT93509.1"/>
    </source>
</evidence>
<evidence type="ECO:0008006" key="3">
    <source>
        <dbReference type="Google" id="ProtNLM"/>
    </source>
</evidence>
<feature type="compositionally biased region" description="Polar residues" evidence="1">
    <location>
        <begin position="15"/>
        <end position="40"/>
    </location>
</feature>